<gene>
    <name evidence="6" type="ORF">EA472_15010</name>
</gene>
<feature type="domain" description="Carbohydrate kinase FGGY C-terminal" evidence="5">
    <location>
        <begin position="268"/>
        <end position="455"/>
    </location>
</feature>
<dbReference type="InterPro" id="IPR043129">
    <property type="entry name" value="ATPase_NBD"/>
</dbReference>
<evidence type="ECO:0000313" key="7">
    <source>
        <dbReference type="Proteomes" id="UP000281431"/>
    </source>
</evidence>
<dbReference type="Pfam" id="PF00370">
    <property type="entry name" value="FGGY_N"/>
    <property type="match status" value="1"/>
</dbReference>
<dbReference type="EMBL" id="REFZ01000010">
    <property type="protein sequence ID" value="RQG99178.1"/>
    <property type="molecule type" value="Genomic_DNA"/>
</dbReference>
<dbReference type="InterPro" id="IPR018485">
    <property type="entry name" value="FGGY_C"/>
</dbReference>
<keyword evidence="2 3" id="KW-0418">Kinase</keyword>
<dbReference type="Pfam" id="PF02782">
    <property type="entry name" value="FGGY_C"/>
    <property type="match status" value="1"/>
</dbReference>
<keyword evidence="1 3" id="KW-0808">Transferase</keyword>
<name>A0A3N6M6H3_NATCH</name>
<keyword evidence="7" id="KW-1185">Reference proteome</keyword>
<dbReference type="SUPFAM" id="SSF53067">
    <property type="entry name" value="Actin-like ATPase domain"/>
    <property type="match status" value="2"/>
</dbReference>
<dbReference type="Proteomes" id="UP000281431">
    <property type="component" value="Unassembled WGS sequence"/>
</dbReference>
<proteinExistence type="inferred from homology"/>
<comment type="similarity">
    <text evidence="3">Belongs to the FGGY kinase family.</text>
</comment>
<dbReference type="PROSITE" id="PS00445">
    <property type="entry name" value="FGGY_KINASES_2"/>
    <property type="match status" value="1"/>
</dbReference>
<evidence type="ECO:0000256" key="3">
    <source>
        <dbReference type="RuleBase" id="RU003733"/>
    </source>
</evidence>
<dbReference type="InterPro" id="IPR000577">
    <property type="entry name" value="Carb_kinase_FGGY"/>
</dbReference>
<evidence type="ECO:0000256" key="1">
    <source>
        <dbReference type="ARBA" id="ARBA00022679"/>
    </source>
</evidence>
<dbReference type="PANTHER" id="PTHR43095:SF5">
    <property type="entry name" value="XYLULOSE KINASE"/>
    <property type="match status" value="1"/>
</dbReference>
<dbReference type="GO" id="GO:0005975">
    <property type="term" value="P:carbohydrate metabolic process"/>
    <property type="evidence" value="ECO:0007669"/>
    <property type="project" value="InterPro"/>
</dbReference>
<dbReference type="Gene3D" id="3.30.420.40">
    <property type="match status" value="2"/>
</dbReference>
<dbReference type="PIRSF" id="PIRSF000538">
    <property type="entry name" value="GlpK"/>
    <property type="match status" value="1"/>
</dbReference>
<evidence type="ECO:0000313" key="6">
    <source>
        <dbReference type="EMBL" id="RQG99178.1"/>
    </source>
</evidence>
<reference evidence="6 7" key="1">
    <citation type="submission" date="2018-10" db="EMBL/GenBank/DDBJ databases">
        <title>Natrarchaeobius chitinivorans gen. nov., sp. nov., and Natrarchaeobius haloalkaliphilus sp. nov., alkaliphilic, chitin-utilizing haloarchaea from hypersaline alkaline lakes.</title>
        <authorList>
            <person name="Sorokin D.Y."/>
            <person name="Elcheninov A.G."/>
            <person name="Kostrikina N.A."/>
            <person name="Bale N.J."/>
            <person name="Sinninghe Damste J.S."/>
            <person name="Khijniak T.V."/>
            <person name="Kublanov I.V."/>
            <person name="Toshchakov S.V."/>
        </authorList>
    </citation>
    <scope>NUCLEOTIDE SEQUENCE [LARGE SCALE GENOMIC DNA]</scope>
    <source>
        <strain evidence="6 7">AArcht7</strain>
    </source>
</reference>
<evidence type="ECO:0000259" key="4">
    <source>
        <dbReference type="Pfam" id="PF00370"/>
    </source>
</evidence>
<dbReference type="CDD" id="cd07804">
    <property type="entry name" value="ASKHA_NBD_FGGY_RrXK-like"/>
    <property type="match status" value="1"/>
</dbReference>
<dbReference type="GO" id="GO:0016301">
    <property type="term" value="F:kinase activity"/>
    <property type="evidence" value="ECO:0007669"/>
    <property type="project" value="UniProtKB-KW"/>
</dbReference>
<dbReference type="AlphaFoldDB" id="A0A3N6M6H3"/>
<evidence type="ECO:0000256" key="2">
    <source>
        <dbReference type="ARBA" id="ARBA00022777"/>
    </source>
</evidence>
<dbReference type="InterPro" id="IPR018483">
    <property type="entry name" value="Carb_kinase_FGGY_CS"/>
</dbReference>
<sequence>MESTMDEEYLLGIDVGTSGSSGVIVDSEVNTVVSASTEHDVLVPKPGWVEHDADEMWWDDVVELATELLDRSGVPPEKIAGIGISALHAAMLPVDRRGEPLRPAILYGVDTRTSEEIEILNDRIGAERIYDVCGNKLTFQSVGPKILWYKRNEPELFERTDKILDATGYVVSRLTGNYTMDNAIAGYFHPLYDPTALDWDDEMIDAVGIPHDLLPETQWSTEIAGHVTESAASATGLAEGTPVVVGTGDAIASLVSVGAVDDGDSIFMYGTTGVIFTTLENERRPEGLWSFPHCLEGKYTAAGGMATSGAILKWFRDEFAFEEQQRANGATAYELLDDRAAEIDPGSDGLVLLPYFSGERTPITDDSARGTITGLTLSHTKEHVYRATLEGVGYGFRHHLEAMRDEGVPVDRVRAIGGGARSELWRDIVSDITGVTQEYVADPLGSPLGGAYLAGLGTDVFDDLEPLRESITVNERTEPDPESTALYDEYYDVYRDLYPQLKDSMHRLSELGSR</sequence>
<protein>
    <submittedName>
        <fullName evidence="6">Sugar kinase</fullName>
    </submittedName>
</protein>
<comment type="caution">
    <text evidence="6">The sequence shown here is derived from an EMBL/GenBank/DDBJ whole genome shotgun (WGS) entry which is preliminary data.</text>
</comment>
<dbReference type="InterPro" id="IPR018484">
    <property type="entry name" value="FGGY_N"/>
</dbReference>
<evidence type="ECO:0000259" key="5">
    <source>
        <dbReference type="Pfam" id="PF02782"/>
    </source>
</evidence>
<dbReference type="PANTHER" id="PTHR43095">
    <property type="entry name" value="SUGAR KINASE"/>
    <property type="match status" value="1"/>
</dbReference>
<feature type="domain" description="Carbohydrate kinase FGGY N-terminal" evidence="4">
    <location>
        <begin position="9"/>
        <end position="255"/>
    </location>
</feature>
<organism evidence="6 7">
    <name type="scientific">Natrarchaeobius chitinivorans</name>
    <dbReference type="NCBI Taxonomy" id="1679083"/>
    <lineage>
        <taxon>Archaea</taxon>
        <taxon>Methanobacteriati</taxon>
        <taxon>Methanobacteriota</taxon>
        <taxon>Stenosarchaea group</taxon>
        <taxon>Halobacteria</taxon>
        <taxon>Halobacteriales</taxon>
        <taxon>Natrialbaceae</taxon>
        <taxon>Natrarchaeobius</taxon>
    </lineage>
</organism>
<accession>A0A3N6M6H3</accession>
<dbReference type="GO" id="GO:0016773">
    <property type="term" value="F:phosphotransferase activity, alcohol group as acceptor"/>
    <property type="evidence" value="ECO:0007669"/>
    <property type="project" value="InterPro"/>
</dbReference>
<dbReference type="InterPro" id="IPR050406">
    <property type="entry name" value="FGGY_Carb_Kinase"/>
</dbReference>